<dbReference type="PROSITE" id="PS50119">
    <property type="entry name" value="ZF_BBOX"/>
    <property type="match status" value="1"/>
</dbReference>
<dbReference type="CDD" id="cd16587">
    <property type="entry name" value="RING-HC_TRIM32_C-VII"/>
    <property type="match status" value="1"/>
</dbReference>
<organism evidence="14 15">
    <name type="scientific">Amphiprion percula</name>
    <name type="common">Orange clownfish</name>
    <name type="synonym">Lutjanus percula</name>
    <dbReference type="NCBI Taxonomy" id="161767"/>
    <lineage>
        <taxon>Eukaryota</taxon>
        <taxon>Metazoa</taxon>
        <taxon>Chordata</taxon>
        <taxon>Craniata</taxon>
        <taxon>Vertebrata</taxon>
        <taxon>Euteleostomi</taxon>
        <taxon>Actinopterygii</taxon>
        <taxon>Neopterygii</taxon>
        <taxon>Teleostei</taxon>
        <taxon>Neoteleostei</taxon>
        <taxon>Acanthomorphata</taxon>
        <taxon>Ovalentaria</taxon>
        <taxon>Pomacentridae</taxon>
        <taxon>Amphiprion</taxon>
    </lineage>
</organism>
<dbReference type="OMA" id="LPTMFQL"/>
<evidence type="ECO:0000256" key="11">
    <source>
        <dbReference type="SAM" id="Coils"/>
    </source>
</evidence>
<reference evidence="14 15" key="1">
    <citation type="submission" date="2018-03" db="EMBL/GenBank/DDBJ databases">
        <title>Finding Nemo's genes: A chromosome-scale reference assembly of the genome of the orange clownfish Amphiprion percula.</title>
        <authorList>
            <person name="Lehmann R."/>
        </authorList>
    </citation>
    <scope>NUCLEOTIDE SEQUENCE</scope>
</reference>
<reference evidence="14" key="2">
    <citation type="submission" date="2025-08" db="UniProtKB">
        <authorList>
            <consortium name="Ensembl"/>
        </authorList>
    </citation>
    <scope>IDENTIFICATION</scope>
</reference>
<dbReference type="STRING" id="161767.ENSAPEP00000022464"/>
<feature type="repeat" description="NHL" evidence="10">
    <location>
        <begin position="344"/>
        <end position="387"/>
    </location>
</feature>
<dbReference type="InterPro" id="IPR027370">
    <property type="entry name" value="Znf-RING_euk"/>
</dbReference>
<feature type="domain" description="B box-type" evidence="13">
    <location>
        <begin position="95"/>
        <end position="138"/>
    </location>
</feature>
<dbReference type="PROSITE" id="PS51125">
    <property type="entry name" value="NHL"/>
    <property type="match status" value="5"/>
</dbReference>
<evidence type="ECO:0000256" key="3">
    <source>
        <dbReference type="ARBA" id="ARBA00012483"/>
    </source>
</evidence>
<keyword evidence="11" id="KW-0175">Coiled coil</keyword>
<comment type="similarity">
    <text evidence="2">Belongs to the TRIM/RBCC family.</text>
</comment>
<feature type="domain" description="RING-type" evidence="12">
    <location>
        <begin position="19"/>
        <end position="64"/>
    </location>
</feature>
<feature type="repeat" description="NHL" evidence="10">
    <location>
        <begin position="548"/>
        <end position="591"/>
    </location>
</feature>
<name>A0A3P8TCY4_AMPPE</name>
<keyword evidence="15" id="KW-1185">Reference proteome</keyword>
<dbReference type="InterPro" id="IPR001841">
    <property type="entry name" value="Znf_RING"/>
</dbReference>
<dbReference type="EC" id="2.3.2.27" evidence="3"/>
<evidence type="ECO:0000256" key="10">
    <source>
        <dbReference type="PROSITE-ProRule" id="PRU00504"/>
    </source>
</evidence>
<dbReference type="PANTHER" id="PTHR25464">
    <property type="entry name" value="TRIPARTITE MOTIF-CONTAINING PROTEIN 2-LIKE PROTEIN"/>
    <property type="match status" value="1"/>
</dbReference>
<dbReference type="AlphaFoldDB" id="A0A3P8TCY4"/>
<evidence type="ECO:0000259" key="12">
    <source>
        <dbReference type="PROSITE" id="PS50089"/>
    </source>
</evidence>
<evidence type="ECO:0000256" key="6">
    <source>
        <dbReference type="ARBA" id="ARBA00022737"/>
    </source>
</evidence>
<dbReference type="Gene3D" id="3.30.40.10">
    <property type="entry name" value="Zinc/RING finger domain, C3HC4 (zinc finger)"/>
    <property type="match status" value="1"/>
</dbReference>
<dbReference type="FunFam" id="2.120.10.30:FF:000034">
    <property type="entry name" value="E3 ubiquitin-protein ligase TRIM32"/>
    <property type="match status" value="1"/>
</dbReference>
<dbReference type="GO" id="GO:0032402">
    <property type="term" value="P:melanosome transport"/>
    <property type="evidence" value="ECO:0007669"/>
    <property type="project" value="Ensembl"/>
</dbReference>
<dbReference type="GO" id="GO:0007369">
    <property type="term" value="P:gastrulation"/>
    <property type="evidence" value="ECO:0007669"/>
    <property type="project" value="Ensembl"/>
</dbReference>
<dbReference type="InterPro" id="IPR000315">
    <property type="entry name" value="Znf_B-box"/>
</dbReference>
<dbReference type="GO" id="GO:0070121">
    <property type="term" value="P:Kupffer's vesicle development"/>
    <property type="evidence" value="ECO:0007669"/>
    <property type="project" value="Ensembl"/>
</dbReference>
<reference evidence="14" key="3">
    <citation type="submission" date="2025-09" db="UniProtKB">
        <authorList>
            <consortium name="Ensembl"/>
        </authorList>
    </citation>
    <scope>IDENTIFICATION</scope>
</reference>
<dbReference type="SMART" id="SM00336">
    <property type="entry name" value="BBOX"/>
    <property type="match status" value="1"/>
</dbReference>
<dbReference type="Gene3D" id="2.120.10.30">
    <property type="entry name" value="TolB, C-terminal domain"/>
    <property type="match status" value="2"/>
</dbReference>
<dbReference type="CDD" id="cd14961">
    <property type="entry name" value="NHL_TRIM32_like"/>
    <property type="match status" value="1"/>
</dbReference>
<dbReference type="PROSITE" id="PS50089">
    <property type="entry name" value="ZF_RING_2"/>
    <property type="match status" value="1"/>
</dbReference>
<dbReference type="PANTHER" id="PTHR25464:SF3">
    <property type="entry name" value="E3 UBIQUITIN-PROTEIN LIGASE TRIM32"/>
    <property type="match status" value="1"/>
</dbReference>
<keyword evidence="6" id="KW-0677">Repeat</keyword>
<dbReference type="InterPro" id="IPR001258">
    <property type="entry name" value="NHL_repeat"/>
</dbReference>
<dbReference type="Pfam" id="PF01436">
    <property type="entry name" value="NHL"/>
    <property type="match status" value="3"/>
</dbReference>
<dbReference type="GO" id="GO:0039023">
    <property type="term" value="P:pronephric duct morphogenesis"/>
    <property type="evidence" value="ECO:0007669"/>
    <property type="project" value="Ensembl"/>
</dbReference>
<keyword evidence="5" id="KW-0479">Metal-binding</keyword>
<dbReference type="Pfam" id="PF13445">
    <property type="entry name" value="zf-RING_UBOX"/>
    <property type="match status" value="1"/>
</dbReference>
<dbReference type="PROSITE" id="PS00518">
    <property type="entry name" value="ZF_RING_1"/>
    <property type="match status" value="1"/>
</dbReference>
<sequence length="640" mass="70436">MAAASPPLDPDLMREVLECPICLETYNQEQMRPKLLQCGHTVCRQCLEKLLANTINGVRCPFCSKVSRMSSISQLADNLTVLKILDCTISCSAAAAALMCKSCCNRLPRQYCHDCATVLCELCKMEDHLHQGHSVQPIRLAAEQRRKELGGKLTALRDVIEEIQKKKTAIENITKSLRLKYRAVQQDYTTAESRLQEELTRSRRTFAASMAEVEKLNAQVLEEQTYLLNIAEVKVVSRCDYLTMRVRQSDTALLKDDGGSSDDEELDLRSSLPTMFQLQDPELIKTEHSKPVEVGQVTTNTYTVNTDDEETGLEIALESDSMDAGGGSPGAAGATSGPPVCQFVKKMGCKGALPGMFNLPVSICVAQQGEVLVADRGNYRVQIFNRKGFQREIRRNASSIDNFVLSFLGADLPNLIPLSIAVTPQGLIGVTDNYDNSVKVYTMDGHCVACHKNQLIKPWGITAMPSGQFVVSDVEGGKLWCLAVDRNVGVVSYNRLCSAVRPKFVTCDAAGTVYFTQGLALNFEKRHNEPHLEGGFSIGSVGTDGQLGKQLSHFFSETEDFRCITGMCVDANGDLLVTDSGRKEILQFPKEGGFNILIQEGLTCPVGVATTQKGQLLVLDCWDHCVKVYTYIQRRHSSTS</sequence>
<dbReference type="Gene3D" id="3.30.160.60">
    <property type="entry name" value="Classic Zinc Finger"/>
    <property type="match status" value="1"/>
</dbReference>
<dbReference type="InterPro" id="IPR017907">
    <property type="entry name" value="Znf_RING_CS"/>
</dbReference>
<evidence type="ECO:0000313" key="14">
    <source>
        <dbReference type="Ensembl" id="ENSAPEP00000022464.1"/>
    </source>
</evidence>
<dbReference type="GO" id="GO:0061630">
    <property type="term" value="F:ubiquitin protein ligase activity"/>
    <property type="evidence" value="ECO:0007669"/>
    <property type="project" value="UniProtKB-EC"/>
</dbReference>
<accession>A0A3P8TCY4</accession>
<dbReference type="SUPFAM" id="SSF57850">
    <property type="entry name" value="RING/U-box"/>
    <property type="match status" value="1"/>
</dbReference>
<feature type="coiled-coil region" evidence="11">
    <location>
        <begin position="146"/>
        <end position="173"/>
    </location>
</feature>
<evidence type="ECO:0000256" key="8">
    <source>
        <dbReference type="ARBA" id="ARBA00022833"/>
    </source>
</evidence>
<dbReference type="GO" id="GO:0008270">
    <property type="term" value="F:zinc ion binding"/>
    <property type="evidence" value="ECO:0007669"/>
    <property type="project" value="UniProtKB-KW"/>
</dbReference>
<keyword evidence="8" id="KW-0862">Zinc</keyword>
<dbReference type="SMART" id="SM00184">
    <property type="entry name" value="RING"/>
    <property type="match status" value="1"/>
</dbReference>
<keyword evidence="7 9" id="KW-0863">Zinc-finger</keyword>
<evidence type="ECO:0000256" key="2">
    <source>
        <dbReference type="ARBA" id="ARBA00008518"/>
    </source>
</evidence>
<dbReference type="GeneTree" id="ENSGT00940000160949"/>
<evidence type="ECO:0000256" key="1">
    <source>
        <dbReference type="ARBA" id="ARBA00000900"/>
    </source>
</evidence>
<evidence type="ECO:0000256" key="7">
    <source>
        <dbReference type="ARBA" id="ARBA00022771"/>
    </source>
</evidence>
<dbReference type="Proteomes" id="UP000265080">
    <property type="component" value="Chromosome 16"/>
</dbReference>
<feature type="repeat" description="NHL" evidence="10">
    <location>
        <begin position="599"/>
        <end position="632"/>
    </location>
</feature>
<dbReference type="InterPro" id="IPR011042">
    <property type="entry name" value="6-blade_b-propeller_TolB-like"/>
</dbReference>
<dbReference type="Ensembl" id="ENSAPET00000023060.1">
    <property type="protein sequence ID" value="ENSAPEP00000022464.1"/>
    <property type="gene ID" value="ENSAPEG00000016012.1"/>
</dbReference>
<keyword evidence="4" id="KW-0597">Phosphoprotein</keyword>
<dbReference type="InterPro" id="IPR013083">
    <property type="entry name" value="Znf_RING/FYVE/PHD"/>
</dbReference>
<dbReference type="SUPFAM" id="SSF101898">
    <property type="entry name" value="NHL repeat"/>
    <property type="match status" value="1"/>
</dbReference>
<dbReference type="SUPFAM" id="SSF57845">
    <property type="entry name" value="B-box zinc-binding domain"/>
    <property type="match status" value="1"/>
</dbReference>
<evidence type="ECO:0000313" key="15">
    <source>
        <dbReference type="Proteomes" id="UP000265080"/>
    </source>
</evidence>
<proteinExistence type="inferred from homology"/>
<evidence type="ECO:0000256" key="4">
    <source>
        <dbReference type="ARBA" id="ARBA00022553"/>
    </source>
</evidence>
<evidence type="ECO:0000259" key="13">
    <source>
        <dbReference type="PROSITE" id="PS50119"/>
    </source>
</evidence>
<evidence type="ECO:0000256" key="9">
    <source>
        <dbReference type="PROSITE-ProRule" id="PRU00024"/>
    </source>
</evidence>
<protein>
    <recommendedName>
        <fullName evidence="3">RING-type E3 ubiquitin transferase</fullName>
        <ecNumber evidence="3">2.3.2.27</ecNumber>
    </recommendedName>
</protein>
<feature type="repeat" description="NHL" evidence="10">
    <location>
        <begin position="401"/>
        <end position="444"/>
    </location>
</feature>
<feature type="repeat" description="NHL" evidence="10">
    <location>
        <begin position="450"/>
        <end position="485"/>
    </location>
</feature>
<comment type="catalytic activity">
    <reaction evidence="1">
        <text>S-ubiquitinyl-[E2 ubiquitin-conjugating enzyme]-L-cysteine + [acceptor protein]-L-lysine = [E2 ubiquitin-conjugating enzyme]-L-cysteine + N(6)-ubiquitinyl-[acceptor protein]-L-lysine.</text>
        <dbReference type="EC" id="2.3.2.27"/>
    </reaction>
</comment>
<evidence type="ECO:0000256" key="5">
    <source>
        <dbReference type="ARBA" id="ARBA00022723"/>
    </source>
</evidence>